<dbReference type="PANTHER" id="PTHR37466">
    <property type="entry name" value="SLR1628 PROTEIN"/>
    <property type="match status" value="1"/>
</dbReference>
<dbReference type="OMA" id="RNGCCDT"/>
<dbReference type="EMBL" id="CP069036">
    <property type="protein sequence ID" value="QRD02998.1"/>
    <property type="molecule type" value="Genomic_DNA"/>
</dbReference>
<dbReference type="PANTHER" id="PTHR37466:SF1">
    <property type="entry name" value="SLR1628 PROTEIN"/>
    <property type="match status" value="1"/>
</dbReference>
<dbReference type="Proteomes" id="UP000663193">
    <property type="component" value="Chromosome 14"/>
</dbReference>
<dbReference type="AlphaFoldDB" id="A0A7U2FDF2"/>
<dbReference type="Pfam" id="PF09996">
    <property type="entry name" value="DUF2237"/>
    <property type="match status" value="1"/>
</dbReference>
<dbReference type="KEGG" id="pno:SNOG_14212"/>
<sequence>MHFLRNLISRLPLKFKRSIVGRRYAHVHDITIKVNDKILGSMSLNVFKQPLALHSTKPLTGFMRTGYCEAPKQDLGNHSVAAIVTNEFLDFSAARGNDLRQAGLTDGCKWCLCVSRWREAFEARTGDDDKKVPKIVLKATNERALEGVKMEDLKRFAVDKE</sequence>
<dbReference type="VEuPathDB" id="FungiDB:JI435_142120"/>
<name>A0A7U2FDF2_PHANO</name>
<reference evidence="2" key="1">
    <citation type="journal article" date="2021" name="BMC Genomics">
        <title>Chromosome-level genome assembly and manually-curated proteome of model necrotroph Parastagonospora nodorum Sn15 reveals a genome-wide trove of candidate effector homologs, and redundancy of virulence-related functions within an accessory chromosome.</title>
        <authorList>
            <person name="Bertazzoni S."/>
            <person name="Jones D.A.B."/>
            <person name="Phan H.T."/>
            <person name="Tan K.-C."/>
            <person name="Hane J.K."/>
        </authorList>
    </citation>
    <scope>NUCLEOTIDE SEQUENCE [LARGE SCALE GENOMIC DNA]</scope>
    <source>
        <strain evidence="2">SN15 / ATCC MYA-4574 / FGSC 10173)</strain>
    </source>
</reference>
<gene>
    <name evidence="1" type="ORF">JI435_142120</name>
</gene>
<dbReference type="RefSeq" id="XP_001804409.1">
    <property type="nucleotide sequence ID" value="XM_001804357.1"/>
</dbReference>
<accession>A0A7U2FDF2</accession>
<evidence type="ECO:0000313" key="1">
    <source>
        <dbReference type="EMBL" id="QRD02998.1"/>
    </source>
</evidence>
<protein>
    <submittedName>
        <fullName evidence="1">Uncharacterized protein</fullName>
    </submittedName>
</protein>
<dbReference type="InterPro" id="IPR018714">
    <property type="entry name" value="DUF2237"/>
</dbReference>
<organism evidence="1 2">
    <name type="scientific">Phaeosphaeria nodorum (strain SN15 / ATCC MYA-4574 / FGSC 10173)</name>
    <name type="common">Glume blotch fungus</name>
    <name type="synonym">Parastagonospora nodorum</name>
    <dbReference type="NCBI Taxonomy" id="321614"/>
    <lineage>
        <taxon>Eukaryota</taxon>
        <taxon>Fungi</taxon>
        <taxon>Dikarya</taxon>
        <taxon>Ascomycota</taxon>
        <taxon>Pezizomycotina</taxon>
        <taxon>Dothideomycetes</taxon>
        <taxon>Pleosporomycetidae</taxon>
        <taxon>Pleosporales</taxon>
        <taxon>Pleosporineae</taxon>
        <taxon>Phaeosphaeriaceae</taxon>
        <taxon>Parastagonospora</taxon>
    </lineage>
</organism>
<dbReference type="Gene3D" id="3.30.56.110">
    <property type="entry name" value="Protein of unknown function DUF2237"/>
    <property type="match status" value="1"/>
</dbReference>
<evidence type="ECO:0000313" key="2">
    <source>
        <dbReference type="Proteomes" id="UP000663193"/>
    </source>
</evidence>
<proteinExistence type="predicted"/>
<dbReference type="OrthoDB" id="1517790at2759"/>
<keyword evidence="2" id="KW-1185">Reference proteome</keyword>